<dbReference type="Proteomes" id="UP000188181">
    <property type="component" value="Chromosome"/>
</dbReference>
<feature type="chain" id="PRO_5012071857" evidence="1">
    <location>
        <begin position="20"/>
        <end position="265"/>
    </location>
</feature>
<dbReference type="EMBL" id="CP019646">
    <property type="protein sequence ID" value="AQQ72301.1"/>
    <property type="molecule type" value="Genomic_DNA"/>
</dbReference>
<name>A0A1Q2MHY2_9BACT</name>
<dbReference type="AlphaFoldDB" id="A0A1Q2MHY2"/>
<organism evidence="2 3">
    <name type="scientific">Limihaloglobus sulfuriphilus</name>
    <dbReference type="NCBI Taxonomy" id="1851148"/>
    <lineage>
        <taxon>Bacteria</taxon>
        <taxon>Pseudomonadati</taxon>
        <taxon>Planctomycetota</taxon>
        <taxon>Phycisphaerae</taxon>
        <taxon>Sedimentisphaerales</taxon>
        <taxon>Sedimentisphaeraceae</taxon>
        <taxon>Limihaloglobus</taxon>
    </lineage>
</organism>
<accession>A0A1Q2MHY2</accession>
<dbReference type="RefSeq" id="WP_146684508.1">
    <property type="nucleotide sequence ID" value="NZ_CP019646.1"/>
</dbReference>
<sequence length="265" mass="29076" precursor="true">MKFFATLVFFVLFTTSLPAAITITAGDIQQDDDGYYYEYELTYGDMANSNKLLNDAYSHSNISVIAPAIMRSDRYIVADAGETSAAIVYEFDFTSVIVDGLILTIKSVDIRDTVTMFNNASGNETSTVATKWSVNNSSYTTLRSVSTPASGSTTSPFTTLEILTGQDQKFYYRVSFSNSKYDANGFDAGLNQWNRQGNTSSDHFKVTVRFTGTAPAGTYGGGYGTDASPYLIETPAQLNAMNSYPIDWDKSFKLAADIDMSGYKY</sequence>
<feature type="signal peptide" evidence="1">
    <location>
        <begin position="1"/>
        <end position="19"/>
    </location>
</feature>
<dbReference type="KEGG" id="pbas:SMSP2_02684"/>
<evidence type="ECO:0000313" key="2">
    <source>
        <dbReference type="EMBL" id="AQQ72301.1"/>
    </source>
</evidence>
<reference evidence="3" key="1">
    <citation type="submission" date="2017-02" db="EMBL/GenBank/DDBJ databases">
        <title>Comparative genomics and description of representatives of a novel lineage of planctomycetes thriving in anoxic sediments.</title>
        <authorList>
            <person name="Spring S."/>
            <person name="Bunk B."/>
            <person name="Sproer C."/>
        </authorList>
    </citation>
    <scope>NUCLEOTIDE SEQUENCE [LARGE SCALE GENOMIC DNA]</scope>
    <source>
        <strain evidence="3">SM-Chi-D1</strain>
    </source>
</reference>
<keyword evidence="3" id="KW-1185">Reference proteome</keyword>
<evidence type="ECO:0000256" key="1">
    <source>
        <dbReference type="SAM" id="SignalP"/>
    </source>
</evidence>
<protein>
    <submittedName>
        <fullName evidence="2">Uncharacterized protein</fullName>
    </submittedName>
</protein>
<proteinExistence type="predicted"/>
<gene>
    <name evidence="2" type="ORF">SMSP2_02684</name>
</gene>
<keyword evidence="1" id="KW-0732">Signal</keyword>
<dbReference type="STRING" id="1851148.SMSP2_02684"/>
<evidence type="ECO:0000313" key="3">
    <source>
        <dbReference type="Proteomes" id="UP000188181"/>
    </source>
</evidence>